<accession>A0ABV3QBW5</accession>
<evidence type="ECO:0000256" key="5">
    <source>
        <dbReference type="ARBA" id="ARBA00023136"/>
    </source>
</evidence>
<evidence type="ECO:0000256" key="1">
    <source>
        <dbReference type="ARBA" id="ARBA00004651"/>
    </source>
</evidence>
<dbReference type="Proteomes" id="UP001556220">
    <property type="component" value="Unassembled WGS sequence"/>
</dbReference>
<reference evidence="10 11" key="1">
    <citation type="submission" date="2024-06" db="EMBL/GenBank/DDBJ databases">
        <authorList>
            <person name="Woo H."/>
        </authorList>
    </citation>
    <scope>NUCLEOTIDE SEQUENCE [LARGE SCALE GENOMIC DNA]</scope>
    <source>
        <strain evidence="10 11">Si-c</strain>
    </source>
</reference>
<dbReference type="Pfam" id="PF02687">
    <property type="entry name" value="FtsX"/>
    <property type="match status" value="1"/>
</dbReference>
<keyword evidence="5 7" id="KW-0472">Membrane</keyword>
<evidence type="ECO:0000259" key="9">
    <source>
        <dbReference type="Pfam" id="PF12704"/>
    </source>
</evidence>
<comment type="similarity">
    <text evidence="6">Belongs to the ABC-4 integral membrane protein family.</text>
</comment>
<dbReference type="InterPro" id="IPR025857">
    <property type="entry name" value="MacB_PCD"/>
</dbReference>
<dbReference type="RefSeq" id="WP_367853285.1">
    <property type="nucleotide sequence ID" value="NZ_JBFOHK010000001.1"/>
</dbReference>
<comment type="subcellular location">
    <subcellularLocation>
        <location evidence="1">Cell membrane</location>
        <topology evidence="1">Multi-pass membrane protein</topology>
    </subcellularLocation>
</comment>
<dbReference type="InterPro" id="IPR003838">
    <property type="entry name" value="ABC3_permease_C"/>
</dbReference>
<organism evidence="10 11">
    <name type="scientific">Rhodanobacter lycopersici</name>
    <dbReference type="NCBI Taxonomy" id="3162487"/>
    <lineage>
        <taxon>Bacteria</taxon>
        <taxon>Pseudomonadati</taxon>
        <taxon>Pseudomonadota</taxon>
        <taxon>Gammaproteobacteria</taxon>
        <taxon>Lysobacterales</taxon>
        <taxon>Rhodanobacteraceae</taxon>
        <taxon>Rhodanobacter</taxon>
    </lineage>
</organism>
<evidence type="ECO:0000256" key="4">
    <source>
        <dbReference type="ARBA" id="ARBA00022989"/>
    </source>
</evidence>
<dbReference type="EMBL" id="JBFOHK010000001">
    <property type="protein sequence ID" value="MEW9571225.1"/>
    <property type="molecule type" value="Genomic_DNA"/>
</dbReference>
<feature type="domain" description="MacB-like periplasmic core" evidence="9">
    <location>
        <begin position="34"/>
        <end position="247"/>
    </location>
</feature>
<name>A0ABV3QBW5_9GAMM</name>
<evidence type="ECO:0000256" key="2">
    <source>
        <dbReference type="ARBA" id="ARBA00022475"/>
    </source>
</evidence>
<protein>
    <submittedName>
        <fullName evidence="10">ABC transporter permease</fullName>
    </submittedName>
</protein>
<feature type="transmembrane region" description="Helical" evidence="7">
    <location>
        <begin position="15"/>
        <end position="38"/>
    </location>
</feature>
<dbReference type="PANTHER" id="PTHR30572">
    <property type="entry name" value="MEMBRANE COMPONENT OF TRANSPORTER-RELATED"/>
    <property type="match status" value="1"/>
</dbReference>
<evidence type="ECO:0000313" key="10">
    <source>
        <dbReference type="EMBL" id="MEW9571225.1"/>
    </source>
</evidence>
<feature type="transmembrane region" description="Helical" evidence="7">
    <location>
        <begin position="282"/>
        <end position="310"/>
    </location>
</feature>
<dbReference type="Pfam" id="PF12704">
    <property type="entry name" value="MacB_PCD"/>
    <property type="match status" value="1"/>
</dbReference>
<sequence>MHFRHILSALGRHRIAVCLLVLEIAFSCAVVCNALFLIGTRLERMHRPSGADEAHIVQVRVGSIASGLAEATMAQTRTDLAALRAIPGVADVSIVNQTLFGNSFNGTGVGLTDAPNAPTTTVTQYLGNAQLAGTLGLKLVDGRWFKPDEFVSDEQLEGEGATVPVIITRAMAEHFFPGQSAAGKVIYAFGTNRVVGVVDRLVQPRDYGPAESYEYAMLFPVNLSYAQGTYLLRVKDASQRDAVIRAALQALKTDGPLRLISSKYANTLEAARDEYYRNDRAMAWMLVGVCLLLLIVTAVGIGGLASFWVAQRRRQIGIRRAIGAMRSDILRYFQTENFLIATLGIVLGMVLAYGLNLLLMLHYELGRLPGWYFPVGAVTLWIIGQLAVLGPALRASNVPPVVATRSV</sequence>
<proteinExistence type="inferred from homology"/>
<evidence type="ECO:0000256" key="3">
    <source>
        <dbReference type="ARBA" id="ARBA00022692"/>
    </source>
</evidence>
<evidence type="ECO:0000256" key="7">
    <source>
        <dbReference type="SAM" id="Phobius"/>
    </source>
</evidence>
<keyword evidence="11" id="KW-1185">Reference proteome</keyword>
<keyword evidence="3 7" id="KW-0812">Transmembrane</keyword>
<dbReference type="PANTHER" id="PTHR30572:SF4">
    <property type="entry name" value="ABC TRANSPORTER PERMEASE YTRF"/>
    <property type="match status" value="1"/>
</dbReference>
<feature type="domain" description="ABC3 transporter permease C-terminal" evidence="8">
    <location>
        <begin position="290"/>
        <end position="400"/>
    </location>
</feature>
<feature type="transmembrane region" description="Helical" evidence="7">
    <location>
        <begin position="371"/>
        <end position="389"/>
    </location>
</feature>
<gene>
    <name evidence="10" type="ORF">ABQJ54_05630</name>
</gene>
<keyword evidence="4 7" id="KW-1133">Transmembrane helix</keyword>
<keyword evidence="2" id="KW-1003">Cell membrane</keyword>
<evidence type="ECO:0000313" key="11">
    <source>
        <dbReference type="Proteomes" id="UP001556220"/>
    </source>
</evidence>
<dbReference type="InterPro" id="IPR050250">
    <property type="entry name" value="Macrolide_Exporter_MacB"/>
</dbReference>
<comment type="caution">
    <text evidence="10">The sequence shown here is derived from an EMBL/GenBank/DDBJ whole genome shotgun (WGS) entry which is preliminary data.</text>
</comment>
<evidence type="ECO:0000256" key="6">
    <source>
        <dbReference type="ARBA" id="ARBA00038076"/>
    </source>
</evidence>
<feature type="transmembrane region" description="Helical" evidence="7">
    <location>
        <begin position="338"/>
        <end position="359"/>
    </location>
</feature>
<evidence type="ECO:0000259" key="8">
    <source>
        <dbReference type="Pfam" id="PF02687"/>
    </source>
</evidence>